<dbReference type="PANTHER" id="PTHR43229">
    <property type="entry name" value="NODULATION PROTEIN J"/>
    <property type="match status" value="1"/>
</dbReference>
<dbReference type="PANTHER" id="PTHR43229:SF2">
    <property type="entry name" value="NODULATION PROTEIN J"/>
    <property type="match status" value="1"/>
</dbReference>
<feature type="transmembrane region" description="Helical" evidence="6">
    <location>
        <begin position="45"/>
        <end position="66"/>
    </location>
</feature>
<sequence>MKNESLPRAEFREPEGAAPQPADDVPVAGLSHDGLLLGARSNNPALIGTLAGFVSPGLLFLCGVFLPYRMMPGWVEAIGLALPFTYIADMLRFGLTGISPSYSFLTDVLVSLVWAVAMFVAAFVIFRWDGR</sequence>
<gene>
    <name evidence="8" type="ORF">SAMEA4475696_00323</name>
</gene>
<name>A0A239V6T7_9MICO</name>
<dbReference type="AlphaFoldDB" id="A0A239V6T7"/>
<feature type="region of interest" description="Disordered" evidence="5">
    <location>
        <begin position="1"/>
        <end position="26"/>
    </location>
</feature>
<dbReference type="InterPro" id="IPR051784">
    <property type="entry name" value="Nod_factor_ABC_transporter"/>
</dbReference>
<evidence type="ECO:0000256" key="5">
    <source>
        <dbReference type="SAM" id="MobiDB-lite"/>
    </source>
</evidence>
<dbReference type="EMBL" id="LT906453">
    <property type="protein sequence ID" value="SNV17910.1"/>
    <property type="molecule type" value="Genomic_DNA"/>
</dbReference>
<dbReference type="OrthoDB" id="9776218at2"/>
<evidence type="ECO:0000256" key="3">
    <source>
        <dbReference type="ARBA" id="ARBA00022989"/>
    </source>
</evidence>
<proteinExistence type="predicted"/>
<feature type="compositionally biased region" description="Low complexity" evidence="5">
    <location>
        <begin position="17"/>
        <end position="26"/>
    </location>
</feature>
<dbReference type="GO" id="GO:0016020">
    <property type="term" value="C:membrane"/>
    <property type="evidence" value="ECO:0007669"/>
    <property type="project" value="UniProtKB-SubCell"/>
</dbReference>
<feature type="compositionally biased region" description="Basic and acidic residues" evidence="5">
    <location>
        <begin position="1"/>
        <end position="15"/>
    </location>
</feature>
<accession>A0A239V6T7</accession>
<dbReference type="InterPro" id="IPR013525">
    <property type="entry name" value="ABC2_TM"/>
</dbReference>
<keyword evidence="2 6" id="KW-0812">Transmembrane</keyword>
<evidence type="ECO:0000256" key="6">
    <source>
        <dbReference type="SAM" id="Phobius"/>
    </source>
</evidence>
<reference evidence="8 9" key="1">
    <citation type="submission" date="2017-06" db="EMBL/GenBank/DDBJ databases">
        <authorList>
            <consortium name="Pathogen Informatics"/>
        </authorList>
    </citation>
    <scope>NUCLEOTIDE SEQUENCE [LARGE SCALE GENOMIC DNA]</scope>
    <source>
        <strain evidence="8 9">NCTC13039</strain>
    </source>
</reference>
<dbReference type="GeneID" id="63458620"/>
<evidence type="ECO:0000259" key="7">
    <source>
        <dbReference type="Pfam" id="PF01061"/>
    </source>
</evidence>
<feature type="transmembrane region" description="Helical" evidence="6">
    <location>
        <begin position="104"/>
        <end position="126"/>
    </location>
</feature>
<evidence type="ECO:0000313" key="8">
    <source>
        <dbReference type="EMBL" id="SNV17910.1"/>
    </source>
</evidence>
<feature type="transmembrane region" description="Helical" evidence="6">
    <location>
        <begin position="78"/>
        <end position="98"/>
    </location>
</feature>
<evidence type="ECO:0000313" key="9">
    <source>
        <dbReference type="Proteomes" id="UP000242637"/>
    </source>
</evidence>
<dbReference type="Proteomes" id="UP000242637">
    <property type="component" value="Chromosome 1"/>
</dbReference>
<dbReference type="GO" id="GO:0140359">
    <property type="term" value="F:ABC-type transporter activity"/>
    <property type="evidence" value="ECO:0007669"/>
    <property type="project" value="InterPro"/>
</dbReference>
<keyword evidence="3 6" id="KW-1133">Transmembrane helix</keyword>
<evidence type="ECO:0000256" key="2">
    <source>
        <dbReference type="ARBA" id="ARBA00022692"/>
    </source>
</evidence>
<comment type="subcellular location">
    <subcellularLocation>
        <location evidence="1">Membrane</location>
        <topology evidence="1">Multi-pass membrane protein</topology>
    </subcellularLocation>
</comment>
<feature type="domain" description="ABC-2 type transporter transmembrane" evidence="7">
    <location>
        <begin position="34"/>
        <end position="93"/>
    </location>
</feature>
<dbReference type="STRING" id="1121387.GCA_000429885_01392"/>
<protein>
    <submittedName>
        <fullName evidence="8">Inner membrane transport permease</fullName>
    </submittedName>
</protein>
<evidence type="ECO:0000256" key="1">
    <source>
        <dbReference type="ARBA" id="ARBA00004141"/>
    </source>
</evidence>
<organism evidence="8 9">
    <name type="scientific">Dermatophilus congolensis</name>
    <dbReference type="NCBI Taxonomy" id="1863"/>
    <lineage>
        <taxon>Bacteria</taxon>
        <taxon>Bacillati</taxon>
        <taxon>Actinomycetota</taxon>
        <taxon>Actinomycetes</taxon>
        <taxon>Micrococcales</taxon>
        <taxon>Dermatophilaceae</taxon>
        <taxon>Dermatophilus</taxon>
    </lineage>
</organism>
<evidence type="ECO:0000256" key="4">
    <source>
        <dbReference type="ARBA" id="ARBA00023136"/>
    </source>
</evidence>
<dbReference type="Pfam" id="PF01061">
    <property type="entry name" value="ABC2_membrane"/>
    <property type="match status" value="1"/>
</dbReference>
<keyword evidence="4 6" id="KW-0472">Membrane</keyword>
<dbReference type="RefSeq" id="WP_028327299.1">
    <property type="nucleotide sequence ID" value="NZ_LT906453.1"/>
</dbReference>
<keyword evidence="9" id="KW-1185">Reference proteome</keyword>
<dbReference type="KEGG" id="dco:SAMEA4475696_0323"/>